<dbReference type="InterPro" id="IPR017261">
    <property type="entry name" value="DNA_mismatch_repair_MutS/MSH"/>
</dbReference>
<proteinExistence type="inferred from homology"/>
<dbReference type="SMART" id="SM00533">
    <property type="entry name" value="MUTSd"/>
    <property type="match status" value="1"/>
</dbReference>
<dbReference type="Gene3D" id="1.10.1420.10">
    <property type="match status" value="2"/>
</dbReference>
<dbReference type="RefSeq" id="WP_147802497.1">
    <property type="nucleotide sequence ID" value="NZ_CP144914.1"/>
</dbReference>
<evidence type="ECO:0000256" key="1">
    <source>
        <dbReference type="ARBA" id="ARBA00006271"/>
    </source>
</evidence>
<dbReference type="SMART" id="SM00534">
    <property type="entry name" value="MUTSac"/>
    <property type="match status" value="1"/>
</dbReference>
<dbReference type="PANTHER" id="PTHR11361">
    <property type="entry name" value="DNA MISMATCH REPAIR PROTEIN MUTS FAMILY MEMBER"/>
    <property type="match status" value="1"/>
</dbReference>
<evidence type="ECO:0000256" key="10">
    <source>
        <dbReference type="RuleBase" id="RU003756"/>
    </source>
</evidence>
<feature type="domain" description="DNA mismatch repair proteins mutS family" evidence="11">
    <location>
        <begin position="678"/>
        <end position="694"/>
    </location>
</feature>
<dbReference type="Pfam" id="PF00488">
    <property type="entry name" value="MutS_V"/>
    <property type="match status" value="1"/>
</dbReference>
<dbReference type="Pfam" id="PF05192">
    <property type="entry name" value="MutS_III"/>
    <property type="match status" value="1"/>
</dbReference>
<dbReference type="GO" id="GO:0030983">
    <property type="term" value="F:mismatched DNA binding"/>
    <property type="evidence" value="ECO:0007669"/>
    <property type="project" value="InterPro"/>
</dbReference>
<dbReference type="InterPro" id="IPR016151">
    <property type="entry name" value="DNA_mismatch_repair_MutS_N"/>
</dbReference>
<evidence type="ECO:0000256" key="6">
    <source>
        <dbReference type="ARBA" id="ARBA00023125"/>
    </source>
</evidence>
<dbReference type="KEGG" id="ahal:FTX54_009100"/>
<evidence type="ECO:0000256" key="8">
    <source>
        <dbReference type="ARBA" id="ARBA00024647"/>
    </source>
</evidence>
<keyword evidence="7 9" id="KW-0234">DNA repair</keyword>
<feature type="binding site" evidence="9">
    <location>
        <begin position="604"/>
        <end position="611"/>
    </location>
    <ligand>
        <name>ATP</name>
        <dbReference type="ChEBI" id="CHEBI:30616"/>
    </ligand>
</feature>
<keyword evidence="13" id="KW-1185">Reference proteome</keyword>
<sequence>MTQITPMMKQYEQIKAEYEDAFLFFRLGDFYELFHSDALEAARELEITLTKRGKGEQAIPMCGVPHHSSEQYISQLIEKGYKVAICEQTEDPAAAKGVVRREVVQVITPGTVMNGKALHEKNNQYVVGLRKDFDTYTVSAADMTTGEIFVTGVEEEILALEEALSYDPKEIVVDEGLSDGMDLKISSRTSVPLTILEGTSSFKNYENLLQDIPGDQMKDGAAQLLDYFSETTKRVLDHLQKAAYYEADQFLSIDSYSRRNLEITETMRDRKKAGSLLHVLDKTETAMGARRLKRWLERPAVHHETAEERQSLTSSFIDHFLERETVREQLRGVYDLERLSGRIAFGNVNGKDLIQLKKSLQQLPYLYETLHVLNNDYAEKLLSSLTTPEPLVELLENSIREDCPVSITEGNLIKDGYHSTLDEYRHAMKYGKDWIAELEAKEKKATGIKTLKVGFNKVFGYYIEVSRANLKNLPEGRYERKQTLTNAERYVTEELKEKETIILEAEEKGSKLEYELFLQVREEVKNYIRTLQSAAKAVSTIDVLQSFAVTAEANHYVKPEFTDKKHIELENSRHPVVEAMIDAGDYVANDLFMHEEREMLLITGPNMAGKSTYMRQLALIVVMAQAGSFVPADKAVLPLFDHIFTRIGAADDLSQGQSTFMVEMLETKQAVDRATSRSLILLDEIGRGTSTYDGMALAQAVIEYIHDDIRAMTLFSTHYHELTRLGTELKRMRNVHVSAKEENGTLTFLHKVVEGAADKSYGIHVAKLADLPDKLIQRAGEILEGLEKEAGHRQESISRNEEPYQQLSLFPEEAEHPVLNELKETDLLHLTPLEAMQILDKLQRKLK</sequence>
<accession>A0A5C7FDG7</accession>
<dbReference type="InterPro" id="IPR007861">
    <property type="entry name" value="DNA_mismatch_repair_MutS_clamp"/>
</dbReference>
<dbReference type="InterPro" id="IPR036187">
    <property type="entry name" value="DNA_mismatch_repair_MutS_sf"/>
</dbReference>
<dbReference type="Pfam" id="PF05188">
    <property type="entry name" value="MutS_II"/>
    <property type="match status" value="1"/>
</dbReference>
<gene>
    <name evidence="9 12" type="primary">mutS</name>
    <name evidence="12" type="ORF">FTX54_009100</name>
</gene>
<evidence type="ECO:0000256" key="4">
    <source>
        <dbReference type="ARBA" id="ARBA00022763"/>
    </source>
</evidence>
<dbReference type="SUPFAM" id="SSF48334">
    <property type="entry name" value="DNA repair protein MutS, domain III"/>
    <property type="match status" value="1"/>
</dbReference>
<comment type="similarity">
    <text evidence="1 9 10">Belongs to the DNA mismatch repair MutS family.</text>
</comment>
<evidence type="ECO:0000313" key="12">
    <source>
        <dbReference type="EMBL" id="WWD81637.1"/>
    </source>
</evidence>
<dbReference type="FunFam" id="3.40.1170.10:FF:000001">
    <property type="entry name" value="DNA mismatch repair protein MutS"/>
    <property type="match status" value="1"/>
</dbReference>
<dbReference type="Pfam" id="PF05190">
    <property type="entry name" value="MutS_IV"/>
    <property type="match status" value="1"/>
</dbReference>
<dbReference type="SUPFAM" id="SSF52540">
    <property type="entry name" value="P-loop containing nucleoside triphosphate hydrolases"/>
    <property type="match status" value="1"/>
</dbReference>
<evidence type="ECO:0000256" key="3">
    <source>
        <dbReference type="ARBA" id="ARBA00022741"/>
    </source>
</evidence>
<dbReference type="SUPFAM" id="SSF53150">
    <property type="entry name" value="DNA repair protein MutS, domain II"/>
    <property type="match status" value="1"/>
</dbReference>
<dbReference type="GO" id="GO:0006298">
    <property type="term" value="P:mismatch repair"/>
    <property type="evidence" value="ECO:0007669"/>
    <property type="project" value="UniProtKB-UniRule"/>
</dbReference>
<keyword evidence="3 9" id="KW-0547">Nucleotide-binding</keyword>
<dbReference type="InterPro" id="IPR000432">
    <property type="entry name" value="DNA_mismatch_repair_MutS_C"/>
</dbReference>
<dbReference type="GO" id="GO:0003684">
    <property type="term" value="F:damaged DNA binding"/>
    <property type="evidence" value="ECO:0007669"/>
    <property type="project" value="UniProtKB-UniRule"/>
</dbReference>
<dbReference type="SUPFAM" id="SSF55271">
    <property type="entry name" value="DNA repair protein MutS, domain I"/>
    <property type="match status" value="1"/>
</dbReference>
<dbReference type="EMBL" id="CP144914">
    <property type="protein sequence ID" value="WWD81637.1"/>
    <property type="molecule type" value="Genomic_DNA"/>
</dbReference>
<dbReference type="Gene3D" id="3.30.420.110">
    <property type="entry name" value="MutS, connector domain"/>
    <property type="match status" value="1"/>
</dbReference>
<evidence type="ECO:0000256" key="7">
    <source>
        <dbReference type="ARBA" id="ARBA00023204"/>
    </source>
</evidence>
<dbReference type="Gene3D" id="3.40.50.300">
    <property type="entry name" value="P-loop containing nucleotide triphosphate hydrolases"/>
    <property type="match status" value="1"/>
</dbReference>
<dbReference type="InterPro" id="IPR027417">
    <property type="entry name" value="P-loop_NTPase"/>
</dbReference>
<dbReference type="Gene3D" id="3.40.1170.10">
    <property type="entry name" value="DNA repair protein MutS, domain I"/>
    <property type="match status" value="1"/>
</dbReference>
<evidence type="ECO:0000256" key="5">
    <source>
        <dbReference type="ARBA" id="ARBA00022840"/>
    </source>
</evidence>
<protein>
    <recommendedName>
        <fullName evidence="2 9">DNA mismatch repair protein MutS</fullName>
    </recommendedName>
</protein>
<organism evidence="12 13">
    <name type="scientific">Alkalicoccus halolimnae</name>
    <dbReference type="NCBI Taxonomy" id="1667239"/>
    <lineage>
        <taxon>Bacteria</taxon>
        <taxon>Bacillati</taxon>
        <taxon>Bacillota</taxon>
        <taxon>Bacilli</taxon>
        <taxon>Bacillales</taxon>
        <taxon>Bacillaceae</taxon>
        <taxon>Alkalicoccus</taxon>
    </lineage>
</organism>
<dbReference type="OrthoDB" id="9802448at2"/>
<dbReference type="GO" id="GO:0140664">
    <property type="term" value="F:ATP-dependent DNA damage sensor activity"/>
    <property type="evidence" value="ECO:0007669"/>
    <property type="project" value="InterPro"/>
</dbReference>
<keyword evidence="4 9" id="KW-0227">DNA damage</keyword>
<dbReference type="InterPro" id="IPR007860">
    <property type="entry name" value="DNA_mmatch_repair_MutS_con_dom"/>
</dbReference>
<name>A0A5C7FDG7_9BACI</name>
<dbReference type="AlphaFoldDB" id="A0A5C7FDG7"/>
<dbReference type="InterPro" id="IPR007695">
    <property type="entry name" value="DNA_mismatch_repair_MutS-lik_N"/>
</dbReference>
<keyword evidence="6 9" id="KW-0238">DNA-binding</keyword>
<dbReference type="InterPro" id="IPR036678">
    <property type="entry name" value="MutS_con_dom_sf"/>
</dbReference>
<dbReference type="PIRSF" id="PIRSF037677">
    <property type="entry name" value="DNA_mis_repair_Msh6"/>
    <property type="match status" value="1"/>
</dbReference>
<dbReference type="GO" id="GO:0005524">
    <property type="term" value="F:ATP binding"/>
    <property type="evidence" value="ECO:0007669"/>
    <property type="project" value="UniProtKB-UniRule"/>
</dbReference>
<keyword evidence="5 9" id="KW-0067">ATP-binding</keyword>
<reference evidence="12 13" key="1">
    <citation type="submission" date="2024-01" db="EMBL/GenBank/DDBJ databases">
        <title>Complete Genome Sequence of Alkalicoccus halolimnae BZ-SZ-XJ29T, a Moderately Halophilic Bacterium Isolated from a Salt Lake.</title>
        <authorList>
            <person name="Zhao B."/>
        </authorList>
    </citation>
    <scope>NUCLEOTIDE SEQUENCE [LARGE SCALE GENOMIC DNA]</scope>
    <source>
        <strain evidence="12 13">BZ-SZ-XJ29</strain>
    </source>
</reference>
<dbReference type="GO" id="GO:0005829">
    <property type="term" value="C:cytosol"/>
    <property type="evidence" value="ECO:0007669"/>
    <property type="project" value="TreeGrafter"/>
</dbReference>
<evidence type="ECO:0000256" key="9">
    <source>
        <dbReference type="HAMAP-Rule" id="MF_00096"/>
    </source>
</evidence>
<dbReference type="InterPro" id="IPR045076">
    <property type="entry name" value="MutS"/>
</dbReference>
<dbReference type="FunFam" id="3.40.50.300:FF:000870">
    <property type="entry name" value="MutS protein homolog 4"/>
    <property type="match status" value="1"/>
</dbReference>
<dbReference type="NCBIfam" id="NF003810">
    <property type="entry name" value="PRK05399.1"/>
    <property type="match status" value="1"/>
</dbReference>
<evidence type="ECO:0000256" key="2">
    <source>
        <dbReference type="ARBA" id="ARBA00021982"/>
    </source>
</evidence>
<dbReference type="InterPro" id="IPR007696">
    <property type="entry name" value="DNA_mismatch_repair_MutS_core"/>
</dbReference>
<evidence type="ECO:0000313" key="13">
    <source>
        <dbReference type="Proteomes" id="UP000321816"/>
    </source>
</evidence>
<dbReference type="NCBIfam" id="TIGR01070">
    <property type="entry name" value="mutS1"/>
    <property type="match status" value="1"/>
</dbReference>
<dbReference type="CDD" id="cd03284">
    <property type="entry name" value="ABC_MutS1"/>
    <property type="match status" value="1"/>
</dbReference>
<dbReference type="PANTHER" id="PTHR11361:SF34">
    <property type="entry name" value="DNA MISMATCH REPAIR PROTEIN MSH1, MITOCHONDRIAL"/>
    <property type="match status" value="1"/>
</dbReference>
<dbReference type="FunFam" id="1.10.1420.10:FF:000007">
    <property type="entry name" value="DNA mismatch repair protein MutS"/>
    <property type="match status" value="1"/>
</dbReference>
<dbReference type="Pfam" id="PF01624">
    <property type="entry name" value="MutS_I"/>
    <property type="match status" value="1"/>
</dbReference>
<evidence type="ECO:0000259" key="11">
    <source>
        <dbReference type="PROSITE" id="PS00486"/>
    </source>
</evidence>
<dbReference type="HAMAP" id="MF_00096">
    <property type="entry name" value="MutS"/>
    <property type="match status" value="1"/>
</dbReference>
<dbReference type="InterPro" id="IPR005748">
    <property type="entry name" value="DNA_mismatch_repair_MutS"/>
</dbReference>
<dbReference type="Proteomes" id="UP000321816">
    <property type="component" value="Chromosome"/>
</dbReference>
<dbReference type="PROSITE" id="PS00486">
    <property type="entry name" value="DNA_MISMATCH_REPAIR_2"/>
    <property type="match status" value="1"/>
</dbReference>
<comment type="function">
    <text evidence="8 9">This protein is involved in the repair of mismatches in DNA. It is possible that it carries out the mismatch recognition step. This protein has a weak ATPase activity.</text>
</comment>